<dbReference type="InterPro" id="IPR013325">
    <property type="entry name" value="RNA_pol_sigma_r2"/>
</dbReference>
<comment type="similarity">
    <text evidence="6">Belongs to the sigma-70 factor family. SigI subfamily.</text>
</comment>
<keyword evidence="5 6" id="KW-0804">Transcription</keyword>
<evidence type="ECO:0000256" key="6">
    <source>
        <dbReference type="HAMAP-Rule" id="MF_02064"/>
    </source>
</evidence>
<evidence type="ECO:0000313" key="7">
    <source>
        <dbReference type="EMBL" id="PDZ93888.1"/>
    </source>
</evidence>
<dbReference type="PANTHER" id="PTHR30385">
    <property type="entry name" value="SIGMA FACTOR F FLAGELLAR"/>
    <property type="match status" value="1"/>
</dbReference>
<comment type="activity regulation">
    <text evidence="6">Negatively regulated by the anti-sigma-I factor RsgI.</text>
</comment>
<dbReference type="GO" id="GO:0006352">
    <property type="term" value="P:DNA-templated transcription initiation"/>
    <property type="evidence" value="ECO:0007669"/>
    <property type="project" value="UniProtKB-UniRule"/>
</dbReference>
<comment type="subcellular location">
    <subcellularLocation>
        <location evidence="6">Cytoplasm</location>
    </subcellularLocation>
</comment>
<dbReference type="HAMAP" id="MF_02064">
    <property type="entry name" value="Sigma70_SigI"/>
    <property type="match status" value="1"/>
</dbReference>
<protein>
    <recommendedName>
        <fullName evidence="6">RNA polymerase sigma factor SigI</fullName>
    </recommendedName>
</protein>
<dbReference type="PIRSF" id="PIRSF038953">
    <property type="entry name" value="SigI"/>
    <property type="match status" value="1"/>
</dbReference>
<name>A0A9X6XUR1_BACCE</name>
<reference evidence="7 8" key="1">
    <citation type="submission" date="2017-09" db="EMBL/GenBank/DDBJ databases">
        <title>Large-scale bioinformatics analysis of Bacillus genomes uncovers conserved roles of natural products in bacterial physiology.</title>
        <authorList>
            <consortium name="Agbiome Team Llc"/>
            <person name="Bleich R.M."/>
            <person name="Grubbs K.J."/>
            <person name="Santa Maria K.C."/>
            <person name="Allen S.E."/>
            <person name="Farag S."/>
            <person name="Shank E.A."/>
            <person name="Bowers A."/>
        </authorList>
    </citation>
    <scope>NUCLEOTIDE SEQUENCE [LARGE SCALE GENOMIC DNA]</scope>
    <source>
        <strain evidence="7 8">AFS092789</strain>
    </source>
</reference>
<evidence type="ECO:0000256" key="4">
    <source>
        <dbReference type="ARBA" id="ARBA00023125"/>
    </source>
</evidence>
<dbReference type="Gene3D" id="1.10.1740.10">
    <property type="match status" value="1"/>
</dbReference>
<accession>A0A9X6XUR1</accession>
<proteinExistence type="inferred from homology"/>
<dbReference type="Proteomes" id="UP000219922">
    <property type="component" value="Unassembled WGS sequence"/>
</dbReference>
<evidence type="ECO:0000256" key="5">
    <source>
        <dbReference type="ARBA" id="ARBA00023163"/>
    </source>
</evidence>
<keyword evidence="2 6" id="KW-0805">Transcription regulation</keyword>
<feature type="short sequence motif" description="Polymerase core binding" evidence="6">
    <location>
        <begin position="60"/>
        <end position="73"/>
    </location>
</feature>
<gene>
    <name evidence="6 7" type="primary">sigI</name>
    <name evidence="7" type="ORF">CON36_36800</name>
</gene>
<evidence type="ECO:0000256" key="1">
    <source>
        <dbReference type="ARBA" id="ARBA00022490"/>
    </source>
</evidence>
<sequence>MFKRMFRIRPETKELIKKIKEIQDGDEELRNEFIAEYTDFVLETLSKITKKEKDVLREADEFSIGLIAFDEAIRNYTTDSTQTFTSFAALVIKRRLVDFWRKETNSQNNNFDSEDITDTNETNASYSQYLLDQIKQERIEEIQNFSLLLGEFGIKFDNLAEEVPKHISAKRNAIEIAKIISEDDNLVYYLYEKKKLPIKELLHKVEVSKKTIERNRKYIVAVTLILVERYMHLKEYLNV</sequence>
<keyword evidence="4 6" id="KW-0238">DNA-binding</keyword>
<feature type="DNA-binding region" description="H-T-H motif" evidence="6">
    <location>
        <begin position="198"/>
        <end position="217"/>
    </location>
</feature>
<evidence type="ECO:0000313" key="8">
    <source>
        <dbReference type="Proteomes" id="UP000219922"/>
    </source>
</evidence>
<evidence type="ECO:0000256" key="2">
    <source>
        <dbReference type="ARBA" id="ARBA00023015"/>
    </source>
</evidence>
<dbReference type="EMBL" id="NVMX01000339">
    <property type="protein sequence ID" value="PDZ93888.1"/>
    <property type="molecule type" value="Genomic_DNA"/>
</dbReference>
<comment type="function">
    <text evidence="6">Sigma factors are initiation factors that promote the attachment of RNA polymerase to specific initiation sites and are then released.</text>
</comment>
<dbReference type="NCBIfam" id="TIGR02895">
    <property type="entry name" value="spore_sigI"/>
    <property type="match status" value="1"/>
</dbReference>
<dbReference type="AlphaFoldDB" id="A0A9X6XUR1"/>
<dbReference type="SUPFAM" id="SSF88946">
    <property type="entry name" value="Sigma2 domain of RNA polymerase sigma factors"/>
    <property type="match status" value="1"/>
</dbReference>
<dbReference type="RefSeq" id="WP_098007472.1">
    <property type="nucleotide sequence ID" value="NZ_JAWLRU010000002.1"/>
</dbReference>
<dbReference type="PANTHER" id="PTHR30385:SF6">
    <property type="entry name" value="RNA POLYMERASE SIGMA FACTOR SIGI"/>
    <property type="match status" value="1"/>
</dbReference>
<comment type="subunit">
    <text evidence="6">Interacts with RsgI.</text>
</comment>
<dbReference type="GO" id="GO:0016987">
    <property type="term" value="F:sigma factor activity"/>
    <property type="evidence" value="ECO:0007669"/>
    <property type="project" value="UniProtKB-UniRule"/>
</dbReference>
<evidence type="ECO:0000256" key="3">
    <source>
        <dbReference type="ARBA" id="ARBA00023082"/>
    </source>
</evidence>
<keyword evidence="6" id="KW-0346">Stress response</keyword>
<keyword evidence="1 6" id="KW-0963">Cytoplasm</keyword>
<dbReference type="InterPro" id="IPR014244">
    <property type="entry name" value="RNA_pol_sigma-I"/>
</dbReference>
<comment type="caution">
    <text evidence="7">The sequence shown here is derived from an EMBL/GenBank/DDBJ whole genome shotgun (WGS) entry which is preliminary data.</text>
</comment>
<keyword evidence="3 6" id="KW-0731">Sigma factor</keyword>
<dbReference type="GO" id="GO:0005737">
    <property type="term" value="C:cytoplasm"/>
    <property type="evidence" value="ECO:0007669"/>
    <property type="project" value="UniProtKB-SubCell"/>
</dbReference>
<dbReference type="GO" id="GO:0003677">
    <property type="term" value="F:DNA binding"/>
    <property type="evidence" value="ECO:0007669"/>
    <property type="project" value="UniProtKB-UniRule"/>
</dbReference>
<organism evidence="7 8">
    <name type="scientific">Bacillus cereus</name>
    <dbReference type="NCBI Taxonomy" id="1396"/>
    <lineage>
        <taxon>Bacteria</taxon>
        <taxon>Bacillati</taxon>
        <taxon>Bacillota</taxon>
        <taxon>Bacilli</taxon>
        <taxon>Bacillales</taxon>
        <taxon>Bacillaceae</taxon>
        <taxon>Bacillus</taxon>
        <taxon>Bacillus cereus group</taxon>
    </lineage>
</organism>